<dbReference type="Pfam" id="PF08281">
    <property type="entry name" value="Sigma70_r4_2"/>
    <property type="match status" value="1"/>
</dbReference>
<dbReference type="CDD" id="cd06171">
    <property type="entry name" value="Sigma70_r4"/>
    <property type="match status" value="1"/>
</dbReference>
<dbReference type="InterPro" id="IPR000792">
    <property type="entry name" value="Tscrpt_reg_LuxR_C"/>
</dbReference>
<dbReference type="InterPro" id="IPR014284">
    <property type="entry name" value="RNA_pol_sigma-70_dom"/>
</dbReference>
<dbReference type="Pfam" id="PF04542">
    <property type="entry name" value="Sigma70_r2"/>
    <property type="match status" value="1"/>
</dbReference>
<accession>A0ABW0WZE4</accession>
<dbReference type="EMBL" id="JBHSOF010000007">
    <property type="protein sequence ID" value="MFC5662957.1"/>
    <property type="molecule type" value="Genomic_DNA"/>
</dbReference>
<protein>
    <submittedName>
        <fullName evidence="8">RNA polymerase sigma factor</fullName>
    </submittedName>
</protein>
<dbReference type="InterPro" id="IPR013325">
    <property type="entry name" value="RNA_pol_sigma_r2"/>
</dbReference>
<comment type="similarity">
    <text evidence="1">Belongs to the sigma-70 factor family. ECF subfamily.</text>
</comment>
<evidence type="ECO:0000313" key="9">
    <source>
        <dbReference type="Proteomes" id="UP001595975"/>
    </source>
</evidence>
<evidence type="ECO:0000256" key="1">
    <source>
        <dbReference type="ARBA" id="ARBA00010641"/>
    </source>
</evidence>
<dbReference type="SUPFAM" id="SSF88946">
    <property type="entry name" value="Sigma2 domain of RNA polymerase sigma factors"/>
    <property type="match status" value="1"/>
</dbReference>
<reference evidence="9" key="1">
    <citation type="journal article" date="2019" name="Int. J. Syst. Evol. Microbiol.">
        <title>The Global Catalogue of Microorganisms (GCM) 10K type strain sequencing project: providing services to taxonomists for standard genome sequencing and annotation.</title>
        <authorList>
            <consortium name="The Broad Institute Genomics Platform"/>
            <consortium name="The Broad Institute Genome Sequencing Center for Infectious Disease"/>
            <person name="Wu L."/>
            <person name="Ma J."/>
        </authorList>
    </citation>
    <scope>NUCLEOTIDE SEQUENCE [LARGE SCALE GENOMIC DNA]</scope>
    <source>
        <strain evidence="9">CGMCC 4.1437</strain>
    </source>
</reference>
<evidence type="ECO:0000256" key="4">
    <source>
        <dbReference type="ARBA" id="ARBA00023125"/>
    </source>
</evidence>
<dbReference type="NCBIfam" id="TIGR02937">
    <property type="entry name" value="sigma70-ECF"/>
    <property type="match status" value="1"/>
</dbReference>
<dbReference type="RefSeq" id="WP_380224599.1">
    <property type="nucleotide sequence ID" value="NZ_JBHSOF010000007.1"/>
</dbReference>
<keyword evidence="3" id="KW-0731">Sigma factor</keyword>
<keyword evidence="5" id="KW-0804">Transcription</keyword>
<evidence type="ECO:0000256" key="5">
    <source>
        <dbReference type="ARBA" id="ARBA00023163"/>
    </source>
</evidence>
<dbReference type="InterPro" id="IPR007627">
    <property type="entry name" value="RNA_pol_sigma70_r2"/>
</dbReference>
<dbReference type="Gene3D" id="1.10.10.10">
    <property type="entry name" value="Winged helix-like DNA-binding domain superfamily/Winged helix DNA-binding domain"/>
    <property type="match status" value="1"/>
</dbReference>
<dbReference type="InterPro" id="IPR039425">
    <property type="entry name" value="RNA_pol_sigma-70-like"/>
</dbReference>
<dbReference type="InterPro" id="IPR036388">
    <property type="entry name" value="WH-like_DNA-bd_sf"/>
</dbReference>
<name>A0ABW0WZE4_9ACTN</name>
<evidence type="ECO:0000256" key="2">
    <source>
        <dbReference type="ARBA" id="ARBA00023015"/>
    </source>
</evidence>
<sequence length="178" mass="19945">MGTDEERFHVAYDTCYAPVFRYAARRVAADAVEDIVAEAFVVAWRRRRDLPETPLPWLYAIARRTIANHERGRRRGSRLLAALLPAGRVHAQEAPGIANVHLRWAIGQLPERDREVLRLVAWEGLSVSETAAVMGCTAATASVRLHRARGRLRRLLDEPEAPARGAQRPQSHEATSEV</sequence>
<organism evidence="8 9">
    <name type="scientific">Kitasatospora misakiensis</name>
    <dbReference type="NCBI Taxonomy" id="67330"/>
    <lineage>
        <taxon>Bacteria</taxon>
        <taxon>Bacillati</taxon>
        <taxon>Actinomycetota</taxon>
        <taxon>Actinomycetes</taxon>
        <taxon>Kitasatosporales</taxon>
        <taxon>Streptomycetaceae</taxon>
        <taxon>Kitasatospora</taxon>
    </lineage>
</organism>
<comment type="caution">
    <text evidence="8">The sequence shown here is derived from an EMBL/GenBank/DDBJ whole genome shotgun (WGS) entry which is preliminary data.</text>
</comment>
<feature type="domain" description="HTH luxR-type" evidence="7">
    <location>
        <begin position="106"/>
        <end position="165"/>
    </location>
</feature>
<dbReference type="Proteomes" id="UP001595975">
    <property type="component" value="Unassembled WGS sequence"/>
</dbReference>
<dbReference type="Gene3D" id="1.10.1740.10">
    <property type="match status" value="1"/>
</dbReference>
<evidence type="ECO:0000313" key="8">
    <source>
        <dbReference type="EMBL" id="MFC5662957.1"/>
    </source>
</evidence>
<dbReference type="SMART" id="SM00421">
    <property type="entry name" value="HTH_LUXR"/>
    <property type="match status" value="1"/>
</dbReference>
<evidence type="ECO:0000256" key="6">
    <source>
        <dbReference type="SAM" id="MobiDB-lite"/>
    </source>
</evidence>
<dbReference type="PANTHER" id="PTHR43133:SF8">
    <property type="entry name" value="RNA POLYMERASE SIGMA FACTOR HI_1459-RELATED"/>
    <property type="match status" value="1"/>
</dbReference>
<dbReference type="InterPro" id="IPR013249">
    <property type="entry name" value="RNA_pol_sigma70_r4_t2"/>
</dbReference>
<proteinExistence type="inferred from homology"/>
<evidence type="ECO:0000259" key="7">
    <source>
        <dbReference type="SMART" id="SM00421"/>
    </source>
</evidence>
<dbReference type="InterPro" id="IPR013324">
    <property type="entry name" value="RNA_pol_sigma_r3/r4-like"/>
</dbReference>
<keyword evidence="4" id="KW-0238">DNA-binding</keyword>
<keyword evidence="9" id="KW-1185">Reference proteome</keyword>
<gene>
    <name evidence="8" type="ORF">ACFP3U_08155</name>
</gene>
<evidence type="ECO:0000256" key="3">
    <source>
        <dbReference type="ARBA" id="ARBA00023082"/>
    </source>
</evidence>
<dbReference type="SUPFAM" id="SSF88659">
    <property type="entry name" value="Sigma3 and sigma4 domains of RNA polymerase sigma factors"/>
    <property type="match status" value="1"/>
</dbReference>
<feature type="region of interest" description="Disordered" evidence="6">
    <location>
        <begin position="156"/>
        <end position="178"/>
    </location>
</feature>
<keyword evidence="2" id="KW-0805">Transcription regulation</keyword>
<dbReference type="PANTHER" id="PTHR43133">
    <property type="entry name" value="RNA POLYMERASE ECF-TYPE SIGMA FACTO"/>
    <property type="match status" value="1"/>
</dbReference>